<reference evidence="1 2" key="1">
    <citation type="submission" date="2015-07" db="EMBL/GenBank/DDBJ databases">
        <title>The genome of Dufourea novaeangliae.</title>
        <authorList>
            <person name="Pan H."/>
            <person name="Kapheim K."/>
        </authorList>
    </citation>
    <scope>NUCLEOTIDE SEQUENCE [LARGE SCALE GENOMIC DNA]</scope>
    <source>
        <strain evidence="1">0120121106</strain>
        <tissue evidence="1">Whole body</tissue>
    </source>
</reference>
<protein>
    <submittedName>
        <fullName evidence="1">Uncharacterized protein</fullName>
    </submittedName>
</protein>
<dbReference type="AlphaFoldDB" id="A0A154P866"/>
<dbReference type="Proteomes" id="UP000076502">
    <property type="component" value="Unassembled WGS sequence"/>
</dbReference>
<evidence type="ECO:0000313" key="1">
    <source>
        <dbReference type="EMBL" id="KZC08119.1"/>
    </source>
</evidence>
<proteinExistence type="predicted"/>
<evidence type="ECO:0000313" key="2">
    <source>
        <dbReference type="Proteomes" id="UP000076502"/>
    </source>
</evidence>
<dbReference type="EMBL" id="KQ434844">
    <property type="protein sequence ID" value="KZC08119.1"/>
    <property type="molecule type" value="Genomic_DNA"/>
</dbReference>
<sequence>MSTIYLKCYEAVFFVDHANEPKLPFRKAAKALKKSSVFVQKHLYEHVVENFAKRMAICKRSQGGHLSDILFHVKPPSTLY</sequence>
<keyword evidence="2" id="KW-1185">Reference proteome</keyword>
<organism evidence="1 2">
    <name type="scientific">Dufourea novaeangliae</name>
    <name type="common">Sweat bee</name>
    <dbReference type="NCBI Taxonomy" id="178035"/>
    <lineage>
        <taxon>Eukaryota</taxon>
        <taxon>Metazoa</taxon>
        <taxon>Ecdysozoa</taxon>
        <taxon>Arthropoda</taxon>
        <taxon>Hexapoda</taxon>
        <taxon>Insecta</taxon>
        <taxon>Pterygota</taxon>
        <taxon>Neoptera</taxon>
        <taxon>Endopterygota</taxon>
        <taxon>Hymenoptera</taxon>
        <taxon>Apocrita</taxon>
        <taxon>Aculeata</taxon>
        <taxon>Apoidea</taxon>
        <taxon>Anthophila</taxon>
        <taxon>Halictidae</taxon>
        <taxon>Rophitinae</taxon>
        <taxon>Dufourea</taxon>
    </lineage>
</organism>
<gene>
    <name evidence="1" type="ORF">WN55_09989</name>
</gene>
<accession>A0A154P866</accession>
<name>A0A154P866_DUFNO</name>